<accession>A0ABW0NA95</accession>
<evidence type="ECO:0000259" key="2">
    <source>
        <dbReference type="Pfam" id="PF13937"/>
    </source>
</evidence>
<proteinExistence type="predicted"/>
<dbReference type="RefSeq" id="WP_376849539.1">
    <property type="nucleotide sequence ID" value="NZ_JBHSMF010000006.1"/>
</dbReference>
<gene>
    <name evidence="3" type="ORF">ACFPOE_07930</name>
</gene>
<dbReference type="NCBIfam" id="TIGR03647">
    <property type="entry name" value="Na_symport_sm"/>
    <property type="match status" value="1"/>
</dbReference>
<comment type="caution">
    <text evidence="3">The sequence shown here is derived from an EMBL/GenBank/DDBJ whole genome shotgun (WGS) entry which is preliminary data.</text>
</comment>
<organism evidence="3 4">
    <name type="scientific">Caenimonas terrae</name>
    <dbReference type="NCBI Taxonomy" id="696074"/>
    <lineage>
        <taxon>Bacteria</taxon>
        <taxon>Pseudomonadati</taxon>
        <taxon>Pseudomonadota</taxon>
        <taxon>Betaproteobacteria</taxon>
        <taxon>Burkholderiales</taxon>
        <taxon>Comamonadaceae</taxon>
        <taxon>Caenimonas</taxon>
    </lineage>
</organism>
<reference evidence="4" key="1">
    <citation type="journal article" date="2019" name="Int. J. Syst. Evol. Microbiol.">
        <title>The Global Catalogue of Microorganisms (GCM) 10K type strain sequencing project: providing services to taxonomists for standard genome sequencing and annotation.</title>
        <authorList>
            <consortium name="The Broad Institute Genomics Platform"/>
            <consortium name="The Broad Institute Genome Sequencing Center for Infectious Disease"/>
            <person name="Wu L."/>
            <person name="Ma J."/>
        </authorList>
    </citation>
    <scope>NUCLEOTIDE SEQUENCE [LARGE SCALE GENOMIC DNA]</scope>
    <source>
        <strain evidence="4">CCUG 57401</strain>
    </source>
</reference>
<evidence type="ECO:0000313" key="3">
    <source>
        <dbReference type="EMBL" id="MFC5497459.1"/>
    </source>
</evidence>
<dbReference type="Proteomes" id="UP001596037">
    <property type="component" value="Unassembled WGS sequence"/>
</dbReference>
<evidence type="ECO:0000313" key="4">
    <source>
        <dbReference type="Proteomes" id="UP001596037"/>
    </source>
</evidence>
<evidence type="ECO:0000256" key="1">
    <source>
        <dbReference type="SAM" id="Phobius"/>
    </source>
</evidence>
<keyword evidence="1" id="KW-0812">Transmembrane</keyword>
<name>A0ABW0NA95_9BURK</name>
<keyword evidence="1" id="KW-0472">Membrane</keyword>
<protein>
    <submittedName>
        <fullName evidence="3">DUF4212 domain-containing protein</fullName>
    </submittedName>
</protein>
<sequence length="86" mass="9474">MVDPKALEKHDPRVLALKAGLLAVWVAISFGCCYFARELSFMVVGWPFSYWMAAQGAVLGFIAIVVVYATVMRRLAPEDSLEPPDA</sequence>
<feature type="domain" description="Sodium symporter small subunit" evidence="2">
    <location>
        <begin position="13"/>
        <end position="75"/>
    </location>
</feature>
<keyword evidence="4" id="KW-1185">Reference proteome</keyword>
<dbReference type="EMBL" id="JBHSMF010000006">
    <property type="protein sequence ID" value="MFC5497459.1"/>
    <property type="molecule type" value="Genomic_DNA"/>
</dbReference>
<keyword evidence="1" id="KW-1133">Transmembrane helix</keyword>
<dbReference type="Pfam" id="PF13937">
    <property type="entry name" value="DUF4212"/>
    <property type="match status" value="1"/>
</dbReference>
<dbReference type="InterPro" id="IPR019886">
    <property type="entry name" value="Na_symporter_ssu"/>
</dbReference>
<dbReference type="PROSITE" id="PS51257">
    <property type="entry name" value="PROKAR_LIPOPROTEIN"/>
    <property type="match status" value="1"/>
</dbReference>
<feature type="transmembrane region" description="Helical" evidence="1">
    <location>
        <begin position="49"/>
        <end position="71"/>
    </location>
</feature>
<feature type="transmembrane region" description="Helical" evidence="1">
    <location>
        <begin position="15"/>
        <end position="37"/>
    </location>
</feature>